<protein>
    <recommendedName>
        <fullName evidence="11">Dynein regulatory complex protein 9</fullName>
    </recommendedName>
</protein>
<evidence type="ECO:0000313" key="10">
    <source>
        <dbReference type="Proteomes" id="UP000018208"/>
    </source>
</evidence>
<dbReference type="PANTHER" id="PTHR14871">
    <property type="entry name" value="DYNEIN REGULATORY COMPLEX PROTEIN 9"/>
    <property type="match status" value="1"/>
</dbReference>
<evidence type="ECO:0000256" key="4">
    <source>
        <dbReference type="ARBA" id="ARBA00023212"/>
    </source>
</evidence>
<evidence type="ECO:0008006" key="11">
    <source>
        <dbReference type="Google" id="ProtNLM"/>
    </source>
</evidence>
<evidence type="ECO:0000256" key="2">
    <source>
        <dbReference type="ARBA" id="ARBA00004316"/>
    </source>
</evidence>
<evidence type="ECO:0000256" key="7">
    <source>
        <dbReference type="SAM" id="MobiDB-lite"/>
    </source>
</evidence>
<dbReference type="AlphaFoldDB" id="V6LL71"/>
<keyword evidence="6" id="KW-0175">Coiled coil</keyword>
<dbReference type="EMBL" id="AUWU02000002">
    <property type="protein sequence ID" value="KAH0576110.1"/>
    <property type="molecule type" value="Genomic_DNA"/>
</dbReference>
<organism evidence="8">
    <name type="scientific">Spironucleus salmonicida</name>
    <dbReference type="NCBI Taxonomy" id="348837"/>
    <lineage>
        <taxon>Eukaryota</taxon>
        <taxon>Metamonada</taxon>
        <taxon>Diplomonadida</taxon>
        <taxon>Hexamitidae</taxon>
        <taxon>Hexamitinae</taxon>
        <taxon>Spironucleus</taxon>
    </lineage>
</organism>
<comment type="subcellular location">
    <subcellularLocation>
        <location evidence="2">Cell projection</location>
    </subcellularLocation>
    <subcellularLocation>
        <location evidence="1">Cytoplasm</location>
        <location evidence="1">Cytoskeleton</location>
    </subcellularLocation>
</comment>
<gene>
    <name evidence="8" type="ORF">SS50377_14711</name>
    <name evidence="9" type="ORF">SS50377_21654</name>
</gene>
<accession>V6LL71</accession>
<keyword evidence="3" id="KW-0963">Cytoplasm</keyword>
<evidence type="ECO:0000256" key="3">
    <source>
        <dbReference type="ARBA" id="ARBA00022490"/>
    </source>
</evidence>
<feature type="coiled-coil region" evidence="6">
    <location>
        <begin position="174"/>
        <end position="219"/>
    </location>
</feature>
<evidence type="ECO:0000256" key="1">
    <source>
        <dbReference type="ARBA" id="ARBA00004245"/>
    </source>
</evidence>
<evidence type="ECO:0000256" key="5">
    <source>
        <dbReference type="ARBA" id="ARBA00023273"/>
    </source>
</evidence>
<dbReference type="OrthoDB" id="10254713at2759"/>
<proteinExistence type="predicted"/>
<dbReference type="GO" id="GO:0005737">
    <property type="term" value="C:cytoplasm"/>
    <property type="evidence" value="ECO:0007669"/>
    <property type="project" value="TreeGrafter"/>
</dbReference>
<dbReference type="VEuPathDB" id="GiardiaDB:SS50377_21654"/>
<reference evidence="9" key="2">
    <citation type="submission" date="2020-12" db="EMBL/GenBank/DDBJ databases">
        <title>New Spironucleus salmonicida genome in near-complete chromosomes.</title>
        <authorList>
            <person name="Xu F."/>
            <person name="Kurt Z."/>
            <person name="Jimenez-Gonzalez A."/>
            <person name="Astvaldsson A."/>
            <person name="Andersson J.O."/>
            <person name="Svard S.G."/>
        </authorList>
    </citation>
    <scope>NUCLEOTIDE SEQUENCE</scope>
    <source>
        <strain evidence="9">ATCC 50377</strain>
    </source>
</reference>
<dbReference type="GO" id="GO:0044782">
    <property type="term" value="P:cilium organization"/>
    <property type="evidence" value="ECO:0007669"/>
    <property type="project" value="TreeGrafter"/>
</dbReference>
<dbReference type="GO" id="GO:0031514">
    <property type="term" value="C:motile cilium"/>
    <property type="evidence" value="ECO:0007669"/>
    <property type="project" value="TreeGrafter"/>
</dbReference>
<evidence type="ECO:0000313" key="9">
    <source>
        <dbReference type="EMBL" id="KAH0576110.1"/>
    </source>
</evidence>
<dbReference type="EMBL" id="KI546099">
    <property type="protein sequence ID" value="EST45380.1"/>
    <property type="molecule type" value="Genomic_DNA"/>
</dbReference>
<dbReference type="InterPro" id="IPR042618">
    <property type="entry name" value="IQCG"/>
</dbReference>
<evidence type="ECO:0000313" key="8">
    <source>
        <dbReference type="EMBL" id="EST45380.1"/>
    </source>
</evidence>
<dbReference type="GO" id="GO:0005856">
    <property type="term" value="C:cytoskeleton"/>
    <property type="evidence" value="ECO:0007669"/>
    <property type="project" value="UniProtKB-SubCell"/>
</dbReference>
<keyword evidence="5" id="KW-0966">Cell projection</keyword>
<keyword evidence="4" id="KW-0206">Cytoskeleton</keyword>
<reference evidence="8 9" key="1">
    <citation type="journal article" date="2014" name="PLoS Genet.">
        <title>The Genome of Spironucleus salmonicida Highlights a Fish Pathogen Adapted to Fluctuating Environments.</title>
        <authorList>
            <person name="Xu F."/>
            <person name="Jerlstrom-Hultqvist J."/>
            <person name="Einarsson E."/>
            <person name="Astvaldsson A."/>
            <person name="Svard S.G."/>
            <person name="Andersson J.O."/>
        </authorList>
    </citation>
    <scope>NUCLEOTIDE SEQUENCE</scope>
    <source>
        <strain evidence="9">ATCC 50377</strain>
    </source>
</reference>
<name>V6LL71_9EUKA</name>
<dbReference type="PANTHER" id="PTHR14871:SF1">
    <property type="entry name" value="DYNEIN REGULATORY COMPLEX PROTEIN 9"/>
    <property type="match status" value="1"/>
</dbReference>
<dbReference type="Proteomes" id="UP000018208">
    <property type="component" value="Unassembled WGS sequence"/>
</dbReference>
<feature type="compositionally biased region" description="Basic and acidic residues" evidence="7">
    <location>
        <begin position="315"/>
        <end position="341"/>
    </location>
</feature>
<evidence type="ECO:0000256" key="6">
    <source>
        <dbReference type="SAM" id="Coils"/>
    </source>
</evidence>
<feature type="region of interest" description="Disordered" evidence="7">
    <location>
        <begin position="315"/>
        <end position="343"/>
    </location>
</feature>
<sequence>MTESHTNDDNNTQQAILNQIDVHLALEVFDDAKKKLTLLEELAPNLDQHKDELTLYVGEEIQRIIHSQQALESDFSQLVLQRDRKQLENATKAELNLLNGQVQLLAEKIRESTKELCKNLKENPTVTENLVKTQQHRSDLLQWIKSAITELNLKNSYLSLETEIQQRYMVHQEQQKLQQKELEARERVKAMQLEIETERKRHENEVKTRNTELNELKQALFYQKDRAENTIKLFEVELKSGGDEAQRERKIEIELQLEKCKLMIQSVSDESKSQEILFNEINSSYNQMSNLSSQTMQSQEGIISVLTTQKQLLEQERSEKSKKISDLEDEDMRNQSEKKEWEDEQSFLLRMKQAVQKTREMRSEGIRGFVIEKMVEALDPPELKKKKGKKGKK</sequence>
<keyword evidence="10" id="KW-1185">Reference proteome</keyword>